<dbReference type="PANTHER" id="PTHR11654">
    <property type="entry name" value="OLIGOPEPTIDE TRANSPORTER-RELATED"/>
    <property type="match status" value="1"/>
</dbReference>
<keyword evidence="5 7" id="KW-0472">Membrane</keyword>
<gene>
    <name evidence="8" type="ORF">DEH80_01635</name>
</gene>
<name>A0A363UQX1_9GAMM</name>
<evidence type="ECO:0000256" key="2">
    <source>
        <dbReference type="ARBA" id="ARBA00005982"/>
    </source>
</evidence>
<feature type="transmembrane region" description="Helical" evidence="7">
    <location>
        <begin position="34"/>
        <end position="53"/>
    </location>
</feature>
<comment type="caution">
    <text evidence="8">The sequence shown here is derived from an EMBL/GenBank/DDBJ whole genome shotgun (WGS) entry which is preliminary data.</text>
</comment>
<evidence type="ECO:0000256" key="5">
    <source>
        <dbReference type="ARBA" id="ARBA00023136"/>
    </source>
</evidence>
<evidence type="ECO:0000256" key="3">
    <source>
        <dbReference type="ARBA" id="ARBA00022692"/>
    </source>
</evidence>
<keyword evidence="6" id="KW-0813">Transport</keyword>
<dbReference type="GO" id="GO:0016020">
    <property type="term" value="C:membrane"/>
    <property type="evidence" value="ECO:0007669"/>
    <property type="project" value="UniProtKB-SubCell"/>
</dbReference>
<sequence>MRPPNIQQDSMTQTSNRMPVGIPYIIGNELAERFSYYGMRAILVVFMTQYLAMSNAEATIWYHEFSIAVYATPFLGALLSDIFLGKYRTIILLSLVYCAGHVVLAVNETREGLALGLGLIAMGSGGIKPCVSAHLGDQFQADKSHLLERVYGYFYLSINVGAFVSTLLTPWLLESLGPNVAFGIPGLLMFLATFIFWLGRDRFVSIKPAGRRFFAEAFAGDGLRAMGKLAIIYFGFIAFFWSLFDQTASTWVIQAQDGLMDKTIDLGIVSFTLLPSQIQAMNPLFILVLVPAFTFLIYPFVRRYVRVPPMRKICFGLFLAASSFFLIGWVQSGMDAGESRSIGWQFLAYLILTAAEVMVSITALEFAYTQAPNAMKSFLLSFYLLSVSLGNVITTVVNHAIIEPLTPVAIETGADTRVLFDDVSIFEVGQKIDLTGESGAVVVAADGSEQAFGGTYMVESIDPNAGALILMNVQREHIATRGVVADEVSVSTYTLAGANYFYFFAWLTVGAAALFMLVSRFFTEKQYIQSLDDAENAPAQ</sequence>
<comment type="subcellular location">
    <subcellularLocation>
        <location evidence="1 6">Membrane</location>
        <topology evidence="1 6">Multi-pass membrane protein</topology>
    </subcellularLocation>
</comment>
<evidence type="ECO:0000313" key="8">
    <source>
        <dbReference type="EMBL" id="PWN57863.1"/>
    </source>
</evidence>
<evidence type="ECO:0000256" key="7">
    <source>
        <dbReference type="SAM" id="Phobius"/>
    </source>
</evidence>
<organism evidence="8 9">
    <name type="scientific">Abyssibacter profundi</name>
    <dbReference type="NCBI Taxonomy" id="2182787"/>
    <lineage>
        <taxon>Bacteria</taxon>
        <taxon>Pseudomonadati</taxon>
        <taxon>Pseudomonadota</taxon>
        <taxon>Gammaproteobacteria</taxon>
        <taxon>Chromatiales</taxon>
        <taxon>Oceanococcaceae</taxon>
        <taxon>Abyssibacter</taxon>
    </lineage>
</organism>
<feature type="transmembrane region" description="Helical" evidence="7">
    <location>
        <begin position="225"/>
        <end position="244"/>
    </location>
</feature>
<dbReference type="Pfam" id="PF00854">
    <property type="entry name" value="PTR2"/>
    <property type="match status" value="2"/>
</dbReference>
<dbReference type="Gene3D" id="1.20.1250.20">
    <property type="entry name" value="MFS general substrate transporter like domains"/>
    <property type="match status" value="2"/>
</dbReference>
<dbReference type="Proteomes" id="UP000251800">
    <property type="component" value="Unassembled WGS sequence"/>
</dbReference>
<dbReference type="PROSITE" id="PS01022">
    <property type="entry name" value="PTR2_1"/>
    <property type="match status" value="1"/>
</dbReference>
<dbReference type="GO" id="GO:0022857">
    <property type="term" value="F:transmembrane transporter activity"/>
    <property type="evidence" value="ECO:0007669"/>
    <property type="project" value="InterPro"/>
</dbReference>
<dbReference type="SUPFAM" id="SSF103473">
    <property type="entry name" value="MFS general substrate transporter"/>
    <property type="match status" value="1"/>
</dbReference>
<keyword evidence="9" id="KW-1185">Reference proteome</keyword>
<feature type="transmembrane region" description="Helical" evidence="7">
    <location>
        <begin position="152"/>
        <end position="173"/>
    </location>
</feature>
<evidence type="ECO:0000256" key="6">
    <source>
        <dbReference type="RuleBase" id="RU003755"/>
    </source>
</evidence>
<dbReference type="CDD" id="cd17347">
    <property type="entry name" value="MFS_SLC15A1_2_like"/>
    <property type="match status" value="1"/>
</dbReference>
<evidence type="ECO:0000256" key="1">
    <source>
        <dbReference type="ARBA" id="ARBA00004141"/>
    </source>
</evidence>
<feature type="transmembrane region" description="Helical" evidence="7">
    <location>
        <begin position="65"/>
        <end position="83"/>
    </location>
</feature>
<keyword evidence="4 7" id="KW-1133">Transmembrane helix</keyword>
<keyword evidence="3 6" id="KW-0812">Transmembrane</keyword>
<reference evidence="8 9" key="1">
    <citation type="submission" date="2018-05" db="EMBL/GenBank/DDBJ databases">
        <title>Abyssibacter profundi OUC007T gen. nov., sp. nov, a marine bacterium isolated from seawater of the Mariana Trench.</title>
        <authorList>
            <person name="Zhou S."/>
        </authorList>
    </citation>
    <scope>NUCLEOTIDE SEQUENCE [LARGE SCALE GENOMIC DNA]</scope>
    <source>
        <strain evidence="8 9">OUC007</strain>
    </source>
</reference>
<dbReference type="InterPro" id="IPR036259">
    <property type="entry name" value="MFS_trans_sf"/>
</dbReference>
<proteinExistence type="inferred from homology"/>
<dbReference type="OrthoDB" id="9772725at2"/>
<protein>
    <submittedName>
        <fullName evidence="8">MFS transporter</fullName>
    </submittedName>
</protein>
<feature type="transmembrane region" description="Helical" evidence="7">
    <location>
        <begin position="500"/>
        <end position="522"/>
    </location>
</feature>
<dbReference type="PROSITE" id="PS01023">
    <property type="entry name" value="PTR2_2"/>
    <property type="match status" value="1"/>
</dbReference>
<feature type="transmembrane region" description="Helical" evidence="7">
    <location>
        <begin position="280"/>
        <end position="301"/>
    </location>
</feature>
<dbReference type="InterPro" id="IPR000109">
    <property type="entry name" value="POT_fam"/>
</dbReference>
<dbReference type="AlphaFoldDB" id="A0A363UQX1"/>
<feature type="transmembrane region" description="Helical" evidence="7">
    <location>
        <begin position="380"/>
        <end position="402"/>
    </location>
</feature>
<dbReference type="EMBL" id="QEQK01000001">
    <property type="protein sequence ID" value="PWN57863.1"/>
    <property type="molecule type" value="Genomic_DNA"/>
</dbReference>
<feature type="transmembrane region" description="Helical" evidence="7">
    <location>
        <begin position="346"/>
        <end position="368"/>
    </location>
</feature>
<comment type="similarity">
    <text evidence="2 6">Belongs to the major facilitator superfamily. Proton-dependent oligopeptide transporter (POT/PTR) (TC 2.A.17) family.</text>
</comment>
<evidence type="ECO:0000256" key="4">
    <source>
        <dbReference type="ARBA" id="ARBA00022989"/>
    </source>
</evidence>
<evidence type="ECO:0000313" key="9">
    <source>
        <dbReference type="Proteomes" id="UP000251800"/>
    </source>
</evidence>
<dbReference type="GO" id="GO:0006857">
    <property type="term" value="P:oligopeptide transport"/>
    <property type="evidence" value="ECO:0007669"/>
    <property type="project" value="InterPro"/>
</dbReference>
<accession>A0A363UQX1</accession>
<dbReference type="InterPro" id="IPR018456">
    <property type="entry name" value="PTR2_symporter_CS"/>
</dbReference>
<feature type="transmembrane region" description="Helical" evidence="7">
    <location>
        <begin position="313"/>
        <end position="334"/>
    </location>
</feature>
<feature type="transmembrane region" description="Helical" evidence="7">
    <location>
        <begin position="179"/>
        <end position="198"/>
    </location>
</feature>